<dbReference type="InterPro" id="IPR012347">
    <property type="entry name" value="Ferritin-like"/>
</dbReference>
<dbReference type="Gene3D" id="1.20.1260.10">
    <property type="match status" value="1"/>
</dbReference>
<name>A0A1H4ECJ5_9BACT</name>
<evidence type="ECO:0000259" key="3">
    <source>
        <dbReference type="Pfam" id="PF00210"/>
    </source>
</evidence>
<dbReference type="EMBL" id="FNRL01000017">
    <property type="protein sequence ID" value="SEA82448.1"/>
    <property type="molecule type" value="Genomic_DNA"/>
</dbReference>
<dbReference type="PROSITE" id="PS00818">
    <property type="entry name" value="DPS_1"/>
    <property type="match status" value="1"/>
</dbReference>
<sequence>MKANIGVLDEHLKQIALELNKVLADELVLYAKTRNCHWNIEGPNFMELHAFYEEQYEELEEYADEVAEYIRSIGHYAQGRYADVLSLTNLLESEYSNDQKVQLKGLLDDHETIIRNLRRLIDEFDTKYNDKGAADFATQMLQKHLKKAWMIRSYLK</sequence>
<dbReference type="RefSeq" id="WP_089763341.1">
    <property type="nucleotide sequence ID" value="NZ_BKAT01000030.1"/>
</dbReference>
<dbReference type="PANTHER" id="PTHR42932:SF3">
    <property type="entry name" value="DNA PROTECTION DURING STARVATION PROTEIN"/>
    <property type="match status" value="1"/>
</dbReference>
<feature type="domain" description="Ferritin/DPS" evidence="3">
    <location>
        <begin position="18"/>
        <end position="156"/>
    </location>
</feature>
<dbReference type="InterPro" id="IPR023188">
    <property type="entry name" value="DPS_DNA-bd_CS"/>
</dbReference>
<dbReference type="AlphaFoldDB" id="A0A1H4ECJ5"/>
<dbReference type="GO" id="GO:0003677">
    <property type="term" value="F:DNA binding"/>
    <property type="evidence" value="ECO:0007669"/>
    <property type="project" value="UniProtKB-KW"/>
</dbReference>
<evidence type="ECO:0000256" key="2">
    <source>
        <dbReference type="RuleBase" id="RU003875"/>
    </source>
</evidence>
<keyword evidence="5" id="KW-1185">Reference proteome</keyword>
<evidence type="ECO:0000256" key="1">
    <source>
        <dbReference type="ARBA" id="ARBA00009497"/>
    </source>
</evidence>
<reference evidence="5" key="1">
    <citation type="submission" date="2016-10" db="EMBL/GenBank/DDBJ databases">
        <authorList>
            <person name="Varghese N."/>
            <person name="Submissions S."/>
        </authorList>
    </citation>
    <scope>NUCLEOTIDE SEQUENCE [LARGE SCALE GENOMIC DNA]</scope>
    <source>
        <strain evidence="5">DSM 23920</strain>
    </source>
</reference>
<dbReference type="Pfam" id="PF00210">
    <property type="entry name" value="Ferritin"/>
    <property type="match status" value="1"/>
</dbReference>
<organism evidence="4 5">
    <name type="scientific">Chitinophaga terrae</name>
    <name type="common">ex Kim and Jung 2007</name>
    <dbReference type="NCBI Taxonomy" id="408074"/>
    <lineage>
        <taxon>Bacteria</taxon>
        <taxon>Pseudomonadati</taxon>
        <taxon>Bacteroidota</taxon>
        <taxon>Chitinophagia</taxon>
        <taxon>Chitinophagales</taxon>
        <taxon>Chitinophagaceae</taxon>
        <taxon>Chitinophaga</taxon>
    </lineage>
</organism>
<accession>A0A1H4ECJ5</accession>
<comment type="similarity">
    <text evidence="1 2">Belongs to the Dps family.</text>
</comment>
<dbReference type="InterPro" id="IPR008331">
    <property type="entry name" value="Ferritin_DPS_dom"/>
</dbReference>
<dbReference type="InterPro" id="IPR002177">
    <property type="entry name" value="DPS_DNA-bd"/>
</dbReference>
<gene>
    <name evidence="4" type="ORF">SAMN05660909_03627</name>
</gene>
<keyword evidence="4" id="KW-0238">DNA-binding</keyword>
<dbReference type="Proteomes" id="UP000199656">
    <property type="component" value="Unassembled WGS sequence"/>
</dbReference>
<dbReference type="PANTHER" id="PTHR42932">
    <property type="entry name" value="GENERAL STRESS PROTEIN 20U"/>
    <property type="match status" value="1"/>
</dbReference>
<dbReference type="GO" id="GO:0016722">
    <property type="term" value="F:oxidoreductase activity, acting on metal ions"/>
    <property type="evidence" value="ECO:0007669"/>
    <property type="project" value="InterPro"/>
</dbReference>
<dbReference type="PIRSF" id="PIRSF005900">
    <property type="entry name" value="Dps"/>
    <property type="match status" value="1"/>
</dbReference>
<evidence type="ECO:0000313" key="4">
    <source>
        <dbReference type="EMBL" id="SEA82448.1"/>
    </source>
</evidence>
<dbReference type="CDD" id="cd01043">
    <property type="entry name" value="DPS"/>
    <property type="match status" value="1"/>
</dbReference>
<dbReference type="InterPro" id="IPR009078">
    <property type="entry name" value="Ferritin-like_SF"/>
</dbReference>
<dbReference type="GO" id="GO:0008199">
    <property type="term" value="F:ferric iron binding"/>
    <property type="evidence" value="ECO:0007669"/>
    <property type="project" value="InterPro"/>
</dbReference>
<protein>
    <submittedName>
        <fullName evidence="4">Starvation-inducible DNA-binding protein</fullName>
    </submittedName>
</protein>
<dbReference type="PRINTS" id="PR01346">
    <property type="entry name" value="HELNAPAPROT"/>
</dbReference>
<dbReference type="STRING" id="408074.SAMN05660909_03627"/>
<proteinExistence type="inferred from homology"/>
<dbReference type="OrthoDB" id="9797023at2"/>
<dbReference type="SUPFAM" id="SSF47240">
    <property type="entry name" value="Ferritin-like"/>
    <property type="match status" value="1"/>
</dbReference>
<evidence type="ECO:0000313" key="5">
    <source>
        <dbReference type="Proteomes" id="UP000199656"/>
    </source>
</evidence>